<feature type="domain" description="P-type ATPase C-terminal" evidence="19">
    <location>
        <begin position="1053"/>
        <end position="1304"/>
    </location>
</feature>
<dbReference type="PANTHER" id="PTHR24092:SF190">
    <property type="entry name" value="PHOSPHOLIPID-TRANSPORTING ATPASE"/>
    <property type="match status" value="1"/>
</dbReference>
<feature type="compositionally biased region" description="Acidic residues" evidence="17">
    <location>
        <begin position="1512"/>
        <end position="1522"/>
    </location>
</feature>
<keyword evidence="3" id="KW-0597">Phosphoprotein</keyword>
<evidence type="ECO:0000313" key="20">
    <source>
        <dbReference type="EMBL" id="PXF43518.1"/>
    </source>
</evidence>
<feature type="binding site" evidence="14">
    <location>
        <position position="727"/>
    </location>
    <ligand>
        <name>ATP</name>
        <dbReference type="ChEBI" id="CHEBI:30616"/>
    </ligand>
</feature>
<keyword evidence="5 15" id="KW-0479">Metal-binding</keyword>
<dbReference type="NCBIfam" id="TIGR01652">
    <property type="entry name" value="ATPase-Plipid"/>
    <property type="match status" value="1"/>
</dbReference>
<keyword evidence="11 16" id="KW-0472">Membrane</keyword>
<dbReference type="InterPro" id="IPR001757">
    <property type="entry name" value="P_typ_ATPase"/>
</dbReference>
<dbReference type="SFLD" id="SFLDS00003">
    <property type="entry name" value="Haloacid_Dehalogenase"/>
    <property type="match status" value="1"/>
</dbReference>
<feature type="transmembrane region" description="Helical" evidence="16">
    <location>
        <begin position="436"/>
        <end position="453"/>
    </location>
</feature>
<keyword evidence="4 16" id="KW-0812">Transmembrane</keyword>
<dbReference type="STRING" id="448386.A0A2V3IN66"/>
<feature type="region of interest" description="Disordered" evidence="17">
    <location>
        <begin position="1492"/>
        <end position="1522"/>
    </location>
</feature>
<feature type="binding site" evidence="15">
    <location>
        <position position="554"/>
    </location>
    <ligand>
        <name>Mg(2+)</name>
        <dbReference type="ChEBI" id="CHEBI:18420"/>
    </ligand>
</feature>
<comment type="cofactor">
    <cofactor evidence="15">
        <name>Mg(2+)</name>
        <dbReference type="ChEBI" id="CHEBI:18420"/>
    </cofactor>
</comment>
<feature type="binding site" evidence="14">
    <location>
        <position position="825"/>
    </location>
    <ligand>
        <name>ATP</name>
        <dbReference type="ChEBI" id="CHEBI:30616"/>
    </ligand>
</feature>
<comment type="similarity">
    <text evidence="2 16">Belongs to the cation transport ATPase (P-type) (TC 3.A.3) family. Type IV subfamily.</text>
</comment>
<dbReference type="OrthoDB" id="2589at2759"/>
<dbReference type="SFLD" id="SFLDF00027">
    <property type="entry name" value="p-type_atpase"/>
    <property type="match status" value="1"/>
</dbReference>
<feature type="transmembrane region" description="Helical" evidence="16">
    <location>
        <begin position="207"/>
        <end position="225"/>
    </location>
</feature>
<evidence type="ECO:0000259" key="19">
    <source>
        <dbReference type="Pfam" id="PF16212"/>
    </source>
</evidence>
<evidence type="ECO:0000256" key="8">
    <source>
        <dbReference type="ARBA" id="ARBA00022842"/>
    </source>
</evidence>
<feature type="compositionally biased region" description="Basic and acidic residues" evidence="17">
    <location>
        <begin position="121"/>
        <end position="131"/>
    </location>
</feature>
<feature type="binding site" evidence="15">
    <location>
        <position position="552"/>
    </location>
    <ligand>
        <name>Mg(2+)</name>
        <dbReference type="ChEBI" id="CHEBI:18420"/>
    </ligand>
</feature>
<feature type="binding site" evidence="14">
    <location>
        <position position="552"/>
    </location>
    <ligand>
        <name>ATP</name>
        <dbReference type="ChEBI" id="CHEBI:30616"/>
    </ligand>
</feature>
<dbReference type="SUPFAM" id="SSF81660">
    <property type="entry name" value="Metal cation-transporting ATPase, ATP-binding domain N"/>
    <property type="match status" value="1"/>
</dbReference>
<evidence type="ECO:0000256" key="9">
    <source>
        <dbReference type="ARBA" id="ARBA00022967"/>
    </source>
</evidence>
<dbReference type="InterPro" id="IPR023298">
    <property type="entry name" value="ATPase_P-typ_TM_dom_sf"/>
</dbReference>
<feature type="transmembrane region" description="Helical" evidence="16">
    <location>
        <begin position="484"/>
        <end position="504"/>
    </location>
</feature>
<evidence type="ECO:0000256" key="10">
    <source>
        <dbReference type="ARBA" id="ARBA00022989"/>
    </source>
</evidence>
<dbReference type="InterPro" id="IPR044492">
    <property type="entry name" value="P_typ_ATPase_HD_dom"/>
</dbReference>
<evidence type="ECO:0000256" key="17">
    <source>
        <dbReference type="SAM" id="MobiDB-lite"/>
    </source>
</evidence>
<protein>
    <recommendedName>
        <fullName evidence="16">Phospholipid-transporting ATPase</fullName>
        <ecNumber evidence="16">7.6.2.1</ecNumber>
    </recommendedName>
</protein>
<evidence type="ECO:0000256" key="5">
    <source>
        <dbReference type="ARBA" id="ARBA00022723"/>
    </source>
</evidence>
<evidence type="ECO:0000256" key="1">
    <source>
        <dbReference type="ARBA" id="ARBA00004141"/>
    </source>
</evidence>
<dbReference type="GO" id="GO:0045332">
    <property type="term" value="P:phospholipid translocation"/>
    <property type="evidence" value="ECO:0007669"/>
    <property type="project" value="TreeGrafter"/>
</dbReference>
<feature type="transmembrane region" description="Helical" evidence="16">
    <location>
        <begin position="1200"/>
        <end position="1223"/>
    </location>
</feature>
<feature type="transmembrane region" description="Helical" evidence="16">
    <location>
        <begin position="1166"/>
        <end position="1188"/>
    </location>
</feature>
<evidence type="ECO:0000256" key="14">
    <source>
        <dbReference type="PIRSR" id="PIRSR606539-2"/>
    </source>
</evidence>
<name>A0A2V3IN66_9FLOR</name>
<feature type="binding site" evidence="14">
    <location>
        <position position="906"/>
    </location>
    <ligand>
        <name>ATP</name>
        <dbReference type="ChEBI" id="CHEBI:30616"/>
    </ligand>
</feature>
<dbReference type="PANTHER" id="PTHR24092">
    <property type="entry name" value="PROBABLE PHOSPHOLIPID-TRANSPORTING ATPASE"/>
    <property type="match status" value="1"/>
</dbReference>
<feature type="binding site" evidence="14">
    <location>
        <position position="905"/>
    </location>
    <ligand>
        <name>ATP</name>
        <dbReference type="ChEBI" id="CHEBI:30616"/>
    </ligand>
</feature>
<evidence type="ECO:0000256" key="4">
    <source>
        <dbReference type="ARBA" id="ARBA00022692"/>
    </source>
</evidence>
<feature type="transmembrane region" description="Helical" evidence="16">
    <location>
        <begin position="231"/>
        <end position="249"/>
    </location>
</feature>
<dbReference type="PROSITE" id="PS00154">
    <property type="entry name" value="ATPASE_E1_E2"/>
    <property type="match status" value="1"/>
</dbReference>
<dbReference type="EC" id="7.6.2.1" evidence="16"/>
<feature type="compositionally biased region" description="Basic residues" evidence="17">
    <location>
        <begin position="1383"/>
        <end position="1395"/>
    </location>
</feature>
<feature type="transmembrane region" description="Helical" evidence="16">
    <location>
        <begin position="1115"/>
        <end position="1136"/>
    </location>
</feature>
<keyword evidence="7 14" id="KW-0067">ATP-binding</keyword>
<dbReference type="InterPro" id="IPR032631">
    <property type="entry name" value="P-type_ATPase_N"/>
</dbReference>
<comment type="catalytic activity">
    <reaction evidence="12 16">
        <text>ATP + H2O + phospholipidSide 1 = ADP + phosphate + phospholipidSide 2.</text>
        <dbReference type="EC" id="7.6.2.1"/>
    </reaction>
</comment>
<dbReference type="InterPro" id="IPR023299">
    <property type="entry name" value="ATPase_P-typ_cyto_dom_N"/>
</dbReference>
<dbReference type="Pfam" id="PF13246">
    <property type="entry name" value="Cation_ATPase"/>
    <property type="match status" value="1"/>
</dbReference>
<evidence type="ECO:0000256" key="11">
    <source>
        <dbReference type="ARBA" id="ARBA00023136"/>
    </source>
</evidence>
<dbReference type="InterPro" id="IPR036412">
    <property type="entry name" value="HAD-like_sf"/>
</dbReference>
<feature type="binding site" evidence="14">
    <location>
        <position position="554"/>
    </location>
    <ligand>
        <name>ATP</name>
        <dbReference type="ChEBI" id="CHEBI:30616"/>
    </ligand>
</feature>
<keyword evidence="8 15" id="KW-0460">Magnesium</keyword>
<dbReference type="PRINTS" id="PR00119">
    <property type="entry name" value="CATATPASE"/>
</dbReference>
<evidence type="ECO:0000256" key="3">
    <source>
        <dbReference type="ARBA" id="ARBA00022553"/>
    </source>
</evidence>
<feature type="binding site" evidence="14">
    <location>
        <position position="907"/>
    </location>
    <ligand>
        <name>ATP</name>
        <dbReference type="ChEBI" id="CHEBI:30616"/>
    </ligand>
</feature>
<dbReference type="InterPro" id="IPR018303">
    <property type="entry name" value="ATPase_P-typ_P_site"/>
</dbReference>
<feature type="binding site" evidence="14">
    <location>
        <position position="1030"/>
    </location>
    <ligand>
        <name>ATP</name>
        <dbReference type="ChEBI" id="CHEBI:30616"/>
    </ligand>
</feature>
<evidence type="ECO:0000256" key="13">
    <source>
        <dbReference type="PIRSR" id="PIRSR606539-1"/>
    </source>
</evidence>
<dbReference type="Gene3D" id="3.40.1110.10">
    <property type="entry name" value="Calcium-transporting ATPase, cytoplasmic domain N"/>
    <property type="match status" value="1"/>
</dbReference>
<feature type="region of interest" description="Disordered" evidence="17">
    <location>
        <begin position="1383"/>
        <end position="1419"/>
    </location>
</feature>
<feature type="active site" description="4-aspartylphosphate intermediate" evidence="13">
    <location>
        <position position="552"/>
    </location>
</feature>
<dbReference type="InterPro" id="IPR032630">
    <property type="entry name" value="P_typ_ATPase_c"/>
</dbReference>
<accession>A0A2V3IN66</accession>
<feature type="transmembrane region" description="Helical" evidence="16">
    <location>
        <begin position="1083"/>
        <end position="1103"/>
    </location>
</feature>
<dbReference type="SUPFAM" id="SSF81665">
    <property type="entry name" value="Calcium ATPase, transmembrane domain M"/>
    <property type="match status" value="1"/>
</dbReference>
<feature type="compositionally biased region" description="Gly residues" evidence="17">
    <location>
        <begin position="1496"/>
        <end position="1506"/>
    </location>
</feature>
<dbReference type="Pfam" id="PF16212">
    <property type="entry name" value="PhoLip_ATPase_C"/>
    <property type="match status" value="1"/>
</dbReference>
<comment type="subcellular location">
    <subcellularLocation>
        <location evidence="1 16">Membrane</location>
        <topology evidence="1 16">Multi-pass membrane protein</topology>
    </subcellularLocation>
</comment>
<dbReference type="GO" id="GO:0140326">
    <property type="term" value="F:ATPase-coupled intramembrane lipid transporter activity"/>
    <property type="evidence" value="ECO:0007669"/>
    <property type="project" value="UniProtKB-EC"/>
</dbReference>
<feature type="binding site" evidence="14">
    <location>
        <position position="791"/>
    </location>
    <ligand>
        <name>ATP</name>
        <dbReference type="ChEBI" id="CHEBI:30616"/>
    </ligand>
</feature>
<feature type="binding site" evidence="14">
    <location>
        <position position="1029"/>
    </location>
    <ligand>
        <name>ATP</name>
        <dbReference type="ChEBI" id="CHEBI:30616"/>
    </ligand>
</feature>
<dbReference type="Gene3D" id="3.40.50.1000">
    <property type="entry name" value="HAD superfamily/HAD-like"/>
    <property type="match status" value="1"/>
</dbReference>
<gene>
    <name evidence="20" type="ORF">BWQ96_06746</name>
</gene>
<dbReference type="GO" id="GO:0000287">
    <property type="term" value="F:magnesium ion binding"/>
    <property type="evidence" value="ECO:0007669"/>
    <property type="project" value="UniProtKB-UniRule"/>
</dbReference>
<dbReference type="GO" id="GO:0016887">
    <property type="term" value="F:ATP hydrolysis activity"/>
    <property type="evidence" value="ECO:0007669"/>
    <property type="project" value="InterPro"/>
</dbReference>
<dbReference type="InterPro" id="IPR008250">
    <property type="entry name" value="ATPase_P-typ_transduc_dom_A_sf"/>
</dbReference>
<dbReference type="GO" id="GO:0005802">
    <property type="term" value="C:trans-Golgi network"/>
    <property type="evidence" value="ECO:0007669"/>
    <property type="project" value="TreeGrafter"/>
</dbReference>
<feature type="region of interest" description="Disordered" evidence="17">
    <location>
        <begin position="121"/>
        <end position="142"/>
    </location>
</feature>
<feature type="compositionally biased region" description="Basic and acidic residues" evidence="17">
    <location>
        <begin position="1396"/>
        <end position="1419"/>
    </location>
</feature>
<evidence type="ECO:0000256" key="12">
    <source>
        <dbReference type="ARBA" id="ARBA00034036"/>
    </source>
</evidence>
<sequence length="1522" mass="169903">MSNRDRPREKRRVGFRLNPAEESPQPPDTSFMMLRDDEAERLAGRVQQDATNNHESTNDTDQHQTSFLPKLSARELAGMADKSIQRAQMLGGRAVTRAAGLARVGRLPSLAAITAFGGKRAPVEDDASHRDEDDDDASPGRRLSTLSAAGLHALRRRAPEPDLRTVRINDESANSHFPSNYVSTTKYSLWSALPLFLYEQFTRFSNAYFLMVGIGYTINAITPIFTVGRYSTLWVLAVVVSISGVKEGLEDYHRYKEDRRVNRAITHVVGSSREEDQWATVRVGDILKVYESEHLPADIVLVASSSDDGIAYIETKQLDGESNLKVKAVPQAISKSFVSESSALLVRGRIECEAPNDRLYKFNGRMFLEKNGVPTDPSEPIPLGPENIMIRGSSLRNTDWVMGIVVNTGRDTKLMQNMKPRPRKNSRLERETNKHYFLTLLLQICVVVALTIQNSRICQELFDDDTPRAWYLFEKDGCSPKDSFLRFFTFFLTFAALIPISLYVSMEIVRGFQVYFIERDRHIIDPENGVKTEVRTSNLNEELGIVQHLFTDKTGTLTANRMEFKKCSIAGRVYEMADKPNDGATSMRELKEALQAGPESSAVRHFSVPELEGASITMRLLAICHSVVAEYVNPSDDASEHNTDVSEGSSGIRQRMLRRRRNKNGGRVATDLGTQNDPSRESAASMLTIQSKQTGSGYEDAQREASSLGDSAAGGALLNYQASSPDEAALVQAARAQGFTFLSRSNKDLVVEVFGKQETYQLLEVIEFDSTRKRMSVITRDPDGQVRIFTKGADAIIFDRLAPGQQEAYESTELHLHEFAVEGLRTLCLAYADLDDDWFDEWRHRYRVAASELTNRDEAMAKVADEVETNLTLIGATAIEDKLQDGVPDTLQKLEQAGIKIWVLTGDKQETAINIGLSCGAIDEGMDVVIVNEDNLEDTAAQLDRALGRWGAMVQSDRSMEKKFGIVIDGQTLHYALEEGLQKKLMVVTRMARSVIACRVSPKQKTEIVELVRKNEPQQVTLAIGDGANDVGMIQAAHVGVGIVGLEGQEAKLASDYSISQFRFLGRLMLVHGRWNYKRLVKLVLYTIYKNACLTLCEIYWATQSAYSGQPLLDPWMGGLYSVALTSLPPIVLGIFDQELTAEYALTFPEIYSKGQRSTAYNYRVFISWLSAALWQSAVIFFICFWGFGDIPSSNGQMFGMWPFGTVVFSAVIVNVHITLLVYQSSWTKLTAFLYVVSFLSWFLLGSLFSWRPIALTGALSPPLYAVTHRIFADARFWLVIMLCPVVTATPTLLWKYSKRRRRPNLKMIVQRMLRSGLTREEITGEAQRPLHRAPSYDPKRPATPSGPVTFVFKGEREYQFSGFNFDAGETGAVLRHTFHSPRGVRRRHMQRLKRSGSDPDLDVRGLGESRPRDQRDIRGDMTSVWVQGHAATNFGDREERGGVADGQDSNAPLFLASDFAEVDVQQRGQHRRAISDGAVLVEDRYQRLGEADEAGAGGYGGGGYGANLSSDDNDDDVERAR</sequence>
<feature type="binding site" evidence="14">
    <location>
        <position position="768"/>
    </location>
    <ligand>
        <name>ATP</name>
        <dbReference type="ChEBI" id="CHEBI:30616"/>
    </ligand>
</feature>
<dbReference type="FunFam" id="3.40.50.1000:FF:000014">
    <property type="entry name" value="Phospholipid-transporting ATPase"/>
    <property type="match status" value="1"/>
</dbReference>
<reference evidence="20 21" key="1">
    <citation type="journal article" date="2018" name="Mol. Biol. Evol.">
        <title>Analysis of the draft genome of the red seaweed Gracilariopsis chorda provides insights into genome size evolution in Rhodophyta.</title>
        <authorList>
            <person name="Lee J."/>
            <person name="Yang E.C."/>
            <person name="Graf L."/>
            <person name="Yang J.H."/>
            <person name="Qiu H."/>
            <person name="Zel Zion U."/>
            <person name="Chan C.X."/>
            <person name="Stephens T.G."/>
            <person name="Weber A.P.M."/>
            <person name="Boo G.H."/>
            <person name="Boo S.M."/>
            <person name="Kim K.M."/>
            <person name="Shin Y."/>
            <person name="Jung M."/>
            <person name="Lee S.J."/>
            <person name="Yim H.S."/>
            <person name="Lee J.H."/>
            <person name="Bhattacharya D."/>
            <person name="Yoon H.S."/>
        </authorList>
    </citation>
    <scope>NUCLEOTIDE SEQUENCE [LARGE SCALE GENOMIC DNA]</scope>
    <source>
        <strain evidence="20 21">SKKU-2015</strain>
        <tissue evidence="20">Whole body</tissue>
    </source>
</reference>
<dbReference type="Gene3D" id="2.70.150.10">
    <property type="entry name" value="Calcium-transporting ATPase, cytoplasmic transduction domain A"/>
    <property type="match status" value="1"/>
</dbReference>
<dbReference type="EMBL" id="NBIV01000123">
    <property type="protein sequence ID" value="PXF43518.1"/>
    <property type="molecule type" value="Genomic_DNA"/>
</dbReference>
<comment type="caution">
    <text evidence="20">The sequence shown here is derived from an EMBL/GenBank/DDBJ whole genome shotgun (WGS) entry which is preliminary data.</text>
</comment>
<dbReference type="Pfam" id="PF16209">
    <property type="entry name" value="PhoLip_ATPase_N"/>
    <property type="match status" value="1"/>
</dbReference>
<feature type="binding site" evidence="14">
    <location>
        <position position="999"/>
    </location>
    <ligand>
        <name>ATP</name>
        <dbReference type="ChEBI" id="CHEBI:30616"/>
    </ligand>
</feature>
<dbReference type="Proteomes" id="UP000247409">
    <property type="component" value="Unassembled WGS sequence"/>
</dbReference>
<feature type="compositionally biased region" description="Basic residues" evidence="17">
    <location>
        <begin position="655"/>
        <end position="664"/>
    </location>
</feature>
<feature type="binding site" evidence="14">
    <location>
        <position position="553"/>
    </location>
    <ligand>
        <name>ATP</name>
        <dbReference type="ChEBI" id="CHEBI:30616"/>
    </ligand>
</feature>
<dbReference type="SFLD" id="SFLDG00002">
    <property type="entry name" value="C1.7:_P-type_atpase_like"/>
    <property type="match status" value="1"/>
</dbReference>
<feature type="domain" description="P-type ATPase N-terminal" evidence="18">
    <location>
        <begin position="166"/>
        <end position="224"/>
    </location>
</feature>
<evidence type="ECO:0000256" key="7">
    <source>
        <dbReference type="ARBA" id="ARBA00022840"/>
    </source>
</evidence>
<dbReference type="FunFam" id="3.40.1110.10:FF:000087">
    <property type="entry name" value="Phospholipid-transporting ATPase"/>
    <property type="match status" value="1"/>
</dbReference>
<feature type="compositionally biased region" description="Basic and acidic residues" evidence="17">
    <location>
        <begin position="34"/>
        <end position="43"/>
    </location>
</feature>
<proteinExistence type="inferred from homology"/>
<keyword evidence="9 16" id="KW-1278">Translocase</keyword>
<dbReference type="GO" id="GO:0005524">
    <property type="term" value="F:ATP binding"/>
    <property type="evidence" value="ECO:0007669"/>
    <property type="project" value="UniProtKB-UniRule"/>
</dbReference>
<evidence type="ECO:0000256" key="6">
    <source>
        <dbReference type="ARBA" id="ARBA00022741"/>
    </source>
</evidence>
<keyword evidence="21" id="KW-1185">Reference proteome</keyword>
<dbReference type="GO" id="GO:0007030">
    <property type="term" value="P:Golgi organization"/>
    <property type="evidence" value="ECO:0007669"/>
    <property type="project" value="TreeGrafter"/>
</dbReference>
<feature type="region of interest" description="Disordered" evidence="17">
    <location>
        <begin position="635"/>
        <end position="683"/>
    </location>
</feature>
<dbReference type="NCBIfam" id="TIGR01494">
    <property type="entry name" value="ATPase_P-type"/>
    <property type="match status" value="1"/>
</dbReference>
<dbReference type="SUPFAM" id="SSF81653">
    <property type="entry name" value="Calcium ATPase, transduction domain A"/>
    <property type="match status" value="1"/>
</dbReference>
<feature type="transmembrane region" description="Helical" evidence="16">
    <location>
        <begin position="1232"/>
        <end position="1255"/>
    </location>
</feature>
<keyword evidence="10 16" id="KW-1133">Transmembrane helix</keyword>
<feature type="binding site" evidence="15">
    <location>
        <position position="1030"/>
    </location>
    <ligand>
        <name>Mg(2+)</name>
        <dbReference type="ChEBI" id="CHEBI:18420"/>
    </ligand>
</feature>
<feature type="transmembrane region" description="Helical" evidence="16">
    <location>
        <begin position="1275"/>
        <end position="1295"/>
    </location>
</feature>
<keyword evidence="6 14" id="KW-0547">Nucleotide-binding</keyword>
<feature type="region of interest" description="Disordered" evidence="17">
    <location>
        <begin position="1"/>
        <end position="65"/>
    </location>
</feature>
<evidence type="ECO:0000313" key="21">
    <source>
        <dbReference type="Proteomes" id="UP000247409"/>
    </source>
</evidence>
<dbReference type="InterPro" id="IPR023214">
    <property type="entry name" value="HAD_sf"/>
</dbReference>
<evidence type="ECO:0000256" key="16">
    <source>
        <dbReference type="RuleBase" id="RU362033"/>
    </source>
</evidence>
<evidence type="ECO:0000259" key="18">
    <source>
        <dbReference type="Pfam" id="PF16209"/>
    </source>
</evidence>
<feature type="binding site" evidence="15">
    <location>
        <position position="1026"/>
    </location>
    <ligand>
        <name>Mg(2+)</name>
        <dbReference type="ChEBI" id="CHEBI:18420"/>
    </ligand>
</feature>
<feature type="binding site" evidence="14">
    <location>
        <position position="1005"/>
    </location>
    <ligand>
        <name>ATP</name>
        <dbReference type="ChEBI" id="CHEBI:30616"/>
    </ligand>
</feature>
<dbReference type="SUPFAM" id="SSF56784">
    <property type="entry name" value="HAD-like"/>
    <property type="match status" value="1"/>
</dbReference>
<dbReference type="InterPro" id="IPR006539">
    <property type="entry name" value="P-type_ATPase_IV"/>
</dbReference>
<evidence type="ECO:0000256" key="2">
    <source>
        <dbReference type="ARBA" id="ARBA00008109"/>
    </source>
</evidence>
<evidence type="ECO:0000256" key="15">
    <source>
        <dbReference type="PIRSR" id="PIRSR606539-3"/>
    </source>
</evidence>
<organism evidence="20 21">
    <name type="scientific">Gracilariopsis chorda</name>
    <dbReference type="NCBI Taxonomy" id="448386"/>
    <lineage>
        <taxon>Eukaryota</taxon>
        <taxon>Rhodophyta</taxon>
        <taxon>Florideophyceae</taxon>
        <taxon>Rhodymeniophycidae</taxon>
        <taxon>Gracilariales</taxon>
        <taxon>Gracilariaceae</taxon>
        <taxon>Gracilariopsis</taxon>
    </lineage>
</organism>
<dbReference type="GO" id="GO:0005886">
    <property type="term" value="C:plasma membrane"/>
    <property type="evidence" value="ECO:0007669"/>
    <property type="project" value="TreeGrafter"/>
</dbReference>